<dbReference type="Gene3D" id="3.40.50.200">
    <property type="entry name" value="Peptidase S8/S53 domain"/>
    <property type="match status" value="1"/>
</dbReference>
<evidence type="ECO:0000256" key="2">
    <source>
        <dbReference type="ARBA" id="ARBA00011073"/>
    </source>
</evidence>
<dbReference type="PANTHER" id="PTHR43806:SF11">
    <property type="entry name" value="CEREVISIN-RELATED"/>
    <property type="match status" value="1"/>
</dbReference>
<feature type="compositionally biased region" description="Low complexity" evidence="11">
    <location>
        <begin position="466"/>
        <end position="482"/>
    </location>
</feature>
<dbReference type="InterPro" id="IPR015500">
    <property type="entry name" value="Peptidase_S8_subtilisin-rel"/>
</dbReference>
<evidence type="ECO:0000256" key="8">
    <source>
        <dbReference type="ARBA" id="ARBA00022989"/>
    </source>
</evidence>
<keyword evidence="8 12" id="KW-1133">Transmembrane helix</keyword>
<dbReference type="Pfam" id="PF00082">
    <property type="entry name" value="Peptidase_S8"/>
    <property type="match status" value="1"/>
</dbReference>
<dbReference type="InterPro" id="IPR023827">
    <property type="entry name" value="Peptidase_S8_Asp-AS"/>
</dbReference>
<dbReference type="NCBIfam" id="TIGR03921">
    <property type="entry name" value="T7SS_mycosin"/>
    <property type="match status" value="1"/>
</dbReference>
<dbReference type="Proteomes" id="UP000604117">
    <property type="component" value="Unassembled WGS sequence"/>
</dbReference>
<evidence type="ECO:0000313" key="14">
    <source>
        <dbReference type="EMBL" id="GIF76393.1"/>
    </source>
</evidence>
<keyword evidence="4 10" id="KW-0645">Protease</keyword>
<dbReference type="SUPFAM" id="SSF52743">
    <property type="entry name" value="Subtilisin-like"/>
    <property type="match status" value="1"/>
</dbReference>
<feature type="domain" description="Peptidase S8/S53" evidence="13">
    <location>
        <begin position="129"/>
        <end position="383"/>
    </location>
</feature>
<dbReference type="PROSITE" id="PS00137">
    <property type="entry name" value="SUBTILASE_HIS"/>
    <property type="match status" value="1"/>
</dbReference>
<evidence type="ECO:0000256" key="1">
    <source>
        <dbReference type="ARBA" id="ARBA00004162"/>
    </source>
</evidence>
<keyword evidence="9 12" id="KW-0472">Membrane</keyword>
<keyword evidence="15" id="KW-1185">Reference proteome</keyword>
<gene>
    <name evidence="14" type="ORF">Asi02nite_59110</name>
</gene>
<keyword evidence="5 12" id="KW-0812">Transmembrane</keyword>
<dbReference type="InterPro" id="IPR023834">
    <property type="entry name" value="T7SS_pept_S8A_mycosin"/>
</dbReference>
<evidence type="ECO:0000256" key="6">
    <source>
        <dbReference type="ARBA" id="ARBA00022801"/>
    </source>
</evidence>
<dbReference type="PRINTS" id="PR00723">
    <property type="entry name" value="SUBTILISIN"/>
</dbReference>
<dbReference type="InterPro" id="IPR022398">
    <property type="entry name" value="Peptidase_S8_His-AS"/>
</dbReference>
<dbReference type="PANTHER" id="PTHR43806">
    <property type="entry name" value="PEPTIDASE S8"/>
    <property type="match status" value="1"/>
</dbReference>
<dbReference type="InterPro" id="IPR036852">
    <property type="entry name" value="Peptidase_S8/S53_dom_sf"/>
</dbReference>
<sequence length="566" mass="56758">MSTSNVSPTWSSPWRLGAPRAVRLMAGVAGAAVIAAVAAAGMSVPAAAAGINVTAAAAGMNVPAPAARVNVPAASAGMNVPAAAVRVNVPAAAAGRAPSCGPDTGQAMTETPWPLQQLRPDLAWPISEGAGITVAVIDSGVSATHPALAGKVLEGRDFVEPSARGQCDEVAHGTLVAGVIAGRTPQGSVFSGIAPKAEILPVRVLRDLTKDFNPSTSADIATAIKWAADQDVEVINLSLTTDPTAGLEDAIEYALDRGVVVVAAAGNDGGSNGSEQTAYPAAYEGVIAVAGIDKVGHHVNTSTSGPYVDVAAPGAEVDGPMPRGDKYAQFKDGGTSFAAAYVSGLAALIRSAEPTLTPAQVAARITATADHPAEGRNNQVGFGMINPYRALTAIAGASEPSPAAAALAPVALPEDPMGGTRALATWTATGLAALALVIAISAGVARRTRRRGVLAGTVGAQATKVGAPARTGGARAGTASAPIGEPVTAPAARRSRKDHAGQPSEAAVSGMKARLRGDKGAEETSGRHQPLSWQPDAHQQSPTPERRQPPNQTSSNYSGRAQVPPS</sequence>
<keyword evidence="7 10" id="KW-0720">Serine protease</keyword>
<feature type="transmembrane region" description="Helical" evidence="12">
    <location>
        <begin position="423"/>
        <end position="445"/>
    </location>
</feature>
<evidence type="ECO:0000256" key="11">
    <source>
        <dbReference type="SAM" id="MobiDB-lite"/>
    </source>
</evidence>
<evidence type="ECO:0000259" key="13">
    <source>
        <dbReference type="Pfam" id="PF00082"/>
    </source>
</evidence>
<feature type="compositionally biased region" description="Polar residues" evidence="11">
    <location>
        <begin position="537"/>
        <end position="559"/>
    </location>
</feature>
<comment type="caution">
    <text evidence="14">The sequence shown here is derived from an EMBL/GenBank/DDBJ whole genome shotgun (WGS) entry which is preliminary data.</text>
</comment>
<comment type="subcellular location">
    <subcellularLocation>
        <location evidence="1">Cell membrane</location>
        <topology evidence="1">Single-pass membrane protein</topology>
    </subcellularLocation>
</comment>
<evidence type="ECO:0000256" key="4">
    <source>
        <dbReference type="ARBA" id="ARBA00022670"/>
    </source>
</evidence>
<dbReference type="PROSITE" id="PS51892">
    <property type="entry name" value="SUBTILASE"/>
    <property type="match status" value="1"/>
</dbReference>
<protein>
    <recommendedName>
        <fullName evidence="13">Peptidase S8/S53 domain-containing protein</fullName>
    </recommendedName>
</protein>
<dbReference type="InterPro" id="IPR000209">
    <property type="entry name" value="Peptidase_S8/S53_dom"/>
</dbReference>
<dbReference type="InterPro" id="IPR050131">
    <property type="entry name" value="Peptidase_S8_subtilisin-like"/>
</dbReference>
<feature type="compositionally biased region" description="Basic and acidic residues" evidence="11">
    <location>
        <begin position="515"/>
        <end position="526"/>
    </location>
</feature>
<feature type="active site" description="Charge relay system" evidence="10">
    <location>
        <position position="138"/>
    </location>
</feature>
<dbReference type="EMBL" id="BONE01000060">
    <property type="protein sequence ID" value="GIF76393.1"/>
    <property type="molecule type" value="Genomic_DNA"/>
</dbReference>
<feature type="active site" description="Charge relay system" evidence="10">
    <location>
        <position position="336"/>
    </location>
</feature>
<keyword evidence="6 10" id="KW-0378">Hydrolase</keyword>
<evidence type="ECO:0000256" key="7">
    <source>
        <dbReference type="ARBA" id="ARBA00022825"/>
    </source>
</evidence>
<feature type="active site" description="Charge relay system" evidence="10">
    <location>
        <position position="172"/>
    </location>
</feature>
<evidence type="ECO:0000256" key="3">
    <source>
        <dbReference type="ARBA" id="ARBA00022475"/>
    </source>
</evidence>
<dbReference type="PROSITE" id="PS00136">
    <property type="entry name" value="SUBTILASE_ASP"/>
    <property type="match status" value="1"/>
</dbReference>
<proteinExistence type="inferred from homology"/>
<reference evidence="14 15" key="1">
    <citation type="submission" date="2021-01" db="EMBL/GenBank/DDBJ databases">
        <title>Whole genome shotgun sequence of Asanoa siamensis NBRC 107932.</title>
        <authorList>
            <person name="Komaki H."/>
            <person name="Tamura T."/>
        </authorList>
    </citation>
    <scope>NUCLEOTIDE SEQUENCE [LARGE SCALE GENOMIC DNA]</scope>
    <source>
        <strain evidence="14 15">NBRC 107932</strain>
    </source>
</reference>
<name>A0ABQ4CYM8_9ACTN</name>
<feature type="region of interest" description="Disordered" evidence="11">
    <location>
        <begin position="466"/>
        <end position="566"/>
    </location>
</feature>
<evidence type="ECO:0000256" key="12">
    <source>
        <dbReference type="SAM" id="Phobius"/>
    </source>
</evidence>
<keyword evidence="3" id="KW-1003">Cell membrane</keyword>
<evidence type="ECO:0000256" key="10">
    <source>
        <dbReference type="PROSITE-ProRule" id="PRU01240"/>
    </source>
</evidence>
<accession>A0ABQ4CYM8</accession>
<evidence type="ECO:0000256" key="9">
    <source>
        <dbReference type="ARBA" id="ARBA00023136"/>
    </source>
</evidence>
<organism evidence="14 15">
    <name type="scientific">Asanoa siamensis</name>
    <dbReference type="NCBI Taxonomy" id="926357"/>
    <lineage>
        <taxon>Bacteria</taxon>
        <taxon>Bacillati</taxon>
        <taxon>Actinomycetota</taxon>
        <taxon>Actinomycetes</taxon>
        <taxon>Micromonosporales</taxon>
        <taxon>Micromonosporaceae</taxon>
        <taxon>Asanoa</taxon>
    </lineage>
</organism>
<comment type="similarity">
    <text evidence="2 10">Belongs to the peptidase S8 family.</text>
</comment>
<evidence type="ECO:0000313" key="15">
    <source>
        <dbReference type="Proteomes" id="UP000604117"/>
    </source>
</evidence>
<evidence type="ECO:0000256" key="5">
    <source>
        <dbReference type="ARBA" id="ARBA00022692"/>
    </source>
</evidence>